<evidence type="ECO:0000256" key="3">
    <source>
        <dbReference type="ARBA" id="ARBA00020776"/>
    </source>
</evidence>
<dbReference type="GO" id="GO:0008047">
    <property type="term" value="F:enzyme activator activity"/>
    <property type="evidence" value="ECO:0007669"/>
    <property type="project" value="TreeGrafter"/>
</dbReference>
<dbReference type="GO" id="GO:0005524">
    <property type="term" value="F:ATP binding"/>
    <property type="evidence" value="ECO:0007669"/>
    <property type="project" value="UniProtKB-KW"/>
</dbReference>
<dbReference type="CDD" id="cd00009">
    <property type="entry name" value="AAA"/>
    <property type="match status" value="1"/>
</dbReference>
<dbReference type="InterPro" id="IPR051314">
    <property type="entry name" value="AAA_ATPase_RarA/MGS1/WRNIP1"/>
</dbReference>
<keyword evidence="5" id="KW-0067">ATP-binding</keyword>
<dbReference type="Gene3D" id="1.20.272.10">
    <property type="match status" value="1"/>
</dbReference>
<dbReference type="Gene3D" id="3.40.50.300">
    <property type="entry name" value="P-loop containing nucleotide triphosphate hydrolases"/>
    <property type="match status" value="1"/>
</dbReference>
<evidence type="ECO:0000256" key="4">
    <source>
        <dbReference type="ARBA" id="ARBA00022741"/>
    </source>
</evidence>
<dbReference type="PANTHER" id="PTHR13779:SF7">
    <property type="entry name" value="ATPASE WRNIP1"/>
    <property type="match status" value="1"/>
</dbReference>
<proteinExistence type="inferred from homology"/>
<protein>
    <recommendedName>
        <fullName evidence="3">Replication-associated recombination protein A</fullName>
    </recommendedName>
</protein>
<dbReference type="InterPro" id="IPR008921">
    <property type="entry name" value="DNA_pol3_clamp-load_cplx_C"/>
</dbReference>
<dbReference type="InterPro" id="IPR003593">
    <property type="entry name" value="AAA+_ATPase"/>
</dbReference>
<sequence>MASLFEADTPRPLADRLRPQTLSEVVGQDHLLGPEAPLGRMMARGRVASILLWGPPGCGKTTIARLLADGTDMGFEPLSAVFSGVADLRKVFERAKERRQMGRGTLLFIDEIHRFNRAQQDGFLPYVEDGTVVLVGATTENPSFELNAALLSRCQVLVLRRLDDAAFDKLLARAEEIEGRTLPLTEDGREALKAMADGDGRYLLNLAEEVFLLPPEPLLGAAELAGAVQHRAPVYDKNREEHYNLISALHKSLRGSDVDAALYWLSRMLAGGEDPGYIMRRLTRFASEDIGMADPAALPQALACWDAFDRIGSPEGDLMLAQCVIYLATAPKSNAAYKAAGAAKRSAKSTGSLMPPAHILNAPTNLMKDLGYGKGYAYDHDAPDGFSGANYFPDGMPRERFYNPVERGFEREVQKRLAYFDKLRRQRQQDGTGGDG</sequence>
<dbReference type="Pfam" id="PF00004">
    <property type="entry name" value="AAA"/>
    <property type="match status" value="1"/>
</dbReference>
<dbReference type="Proteomes" id="UP001060336">
    <property type="component" value="Chromosome"/>
</dbReference>
<dbReference type="GO" id="GO:0000731">
    <property type="term" value="P:DNA synthesis involved in DNA repair"/>
    <property type="evidence" value="ECO:0007669"/>
    <property type="project" value="TreeGrafter"/>
</dbReference>
<dbReference type="KEGG" id="naci:NUH88_14865"/>
<evidence type="ECO:0000256" key="1">
    <source>
        <dbReference type="ARBA" id="ARBA00002393"/>
    </source>
</evidence>
<dbReference type="FunFam" id="1.20.272.10:FF:000001">
    <property type="entry name" value="Putative AAA family ATPase"/>
    <property type="match status" value="1"/>
</dbReference>
<reference evidence="7" key="1">
    <citation type="submission" date="2022-08" db="EMBL/GenBank/DDBJ databases">
        <title>Nisaea acidiphila sp. nov., isolated from a marine algal debris and emended description of the genus Nisaea Urios et al. 2008.</title>
        <authorList>
            <person name="Kwon K."/>
        </authorList>
    </citation>
    <scope>NUCLEOTIDE SEQUENCE</scope>
    <source>
        <strain evidence="7">MEBiC11861</strain>
    </source>
</reference>
<keyword evidence="4" id="KW-0547">Nucleotide-binding</keyword>
<dbReference type="FunFam" id="3.40.50.300:FF:000345">
    <property type="entry name" value="AAA family ATPase"/>
    <property type="match status" value="1"/>
</dbReference>
<dbReference type="EMBL" id="CP102480">
    <property type="protein sequence ID" value="UUX48684.1"/>
    <property type="molecule type" value="Genomic_DNA"/>
</dbReference>
<dbReference type="CDD" id="cd18139">
    <property type="entry name" value="HLD_clamp_RarA"/>
    <property type="match status" value="1"/>
</dbReference>
<dbReference type="RefSeq" id="WP_257767186.1">
    <property type="nucleotide sequence ID" value="NZ_CP102480.1"/>
</dbReference>
<dbReference type="InterPro" id="IPR032423">
    <property type="entry name" value="AAA_assoc_2"/>
</dbReference>
<dbReference type="GO" id="GO:0016887">
    <property type="term" value="F:ATP hydrolysis activity"/>
    <property type="evidence" value="ECO:0007669"/>
    <property type="project" value="InterPro"/>
</dbReference>
<dbReference type="PANTHER" id="PTHR13779">
    <property type="entry name" value="WERNER HELICASE-INTERACTING PROTEIN 1 FAMILY MEMBER"/>
    <property type="match status" value="1"/>
</dbReference>
<evidence type="ECO:0000256" key="2">
    <source>
        <dbReference type="ARBA" id="ARBA00008959"/>
    </source>
</evidence>
<evidence type="ECO:0000256" key="5">
    <source>
        <dbReference type="ARBA" id="ARBA00022840"/>
    </source>
</evidence>
<dbReference type="AlphaFoldDB" id="A0A9J7AQQ9"/>
<dbReference type="InterPro" id="IPR027417">
    <property type="entry name" value="P-loop_NTPase"/>
</dbReference>
<accession>A0A9J7AQQ9</accession>
<name>A0A9J7AQQ9_9PROT</name>
<dbReference type="Gene3D" id="1.10.3710.10">
    <property type="entry name" value="DNA polymerase III clamp loader subunits, C-terminal domain"/>
    <property type="match status" value="1"/>
</dbReference>
<dbReference type="Pfam" id="PF12002">
    <property type="entry name" value="MgsA_C"/>
    <property type="match status" value="1"/>
</dbReference>
<evidence type="ECO:0000313" key="8">
    <source>
        <dbReference type="Proteomes" id="UP001060336"/>
    </source>
</evidence>
<comment type="similarity">
    <text evidence="2">Belongs to the AAA ATPase family. RarA/MGS1/WRNIP1 subfamily.</text>
</comment>
<keyword evidence="8" id="KW-1185">Reference proteome</keyword>
<dbReference type="InterPro" id="IPR021886">
    <property type="entry name" value="MgsA_C"/>
</dbReference>
<dbReference type="Pfam" id="PF16193">
    <property type="entry name" value="AAA_assoc_2"/>
    <property type="match status" value="1"/>
</dbReference>
<organism evidence="7 8">
    <name type="scientific">Nisaea acidiphila</name>
    <dbReference type="NCBI Taxonomy" id="1862145"/>
    <lineage>
        <taxon>Bacteria</taxon>
        <taxon>Pseudomonadati</taxon>
        <taxon>Pseudomonadota</taxon>
        <taxon>Alphaproteobacteria</taxon>
        <taxon>Rhodospirillales</taxon>
        <taxon>Thalassobaculaceae</taxon>
        <taxon>Nisaea</taxon>
    </lineage>
</organism>
<evidence type="ECO:0000259" key="6">
    <source>
        <dbReference type="SMART" id="SM00382"/>
    </source>
</evidence>
<evidence type="ECO:0000313" key="7">
    <source>
        <dbReference type="EMBL" id="UUX48684.1"/>
    </source>
</evidence>
<dbReference type="SUPFAM" id="SSF48019">
    <property type="entry name" value="post-AAA+ oligomerization domain-like"/>
    <property type="match status" value="1"/>
</dbReference>
<dbReference type="SMART" id="SM00382">
    <property type="entry name" value="AAA"/>
    <property type="match status" value="1"/>
</dbReference>
<gene>
    <name evidence="7" type="ORF">NUH88_14865</name>
</gene>
<comment type="function">
    <text evidence="1">DNA-dependent ATPase that plays important roles in cellular responses to stalled DNA replication processes.</text>
</comment>
<dbReference type="SUPFAM" id="SSF52540">
    <property type="entry name" value="P-loop containing nucleoside triphosphate hydrolases"/>
    <property type="match status" value="1"/>
</dbReference>
<dbReference type="InterPro" id="IPR003959">
    <property type="entry name" value="ATPase_AAA_core"/>
</dbReference>
<dbReference type="GO" id="GO:0017116">
    <property type="term" value="F:single-stranded DNA helicase activity"/>
    <property type="evidence" value="ECO:0007669"/>
    <property type="project" value="TreeGrafter"/>
</dbReference>
<dbReference type="GO" id="GO:0006261">
    <property type="term" value="P:DNA-templated DNA replication"/>
    <property type="evidence" value="ECO:0007669"/>
    <property type="project" value="TreeGrafter"/>
</dbReference>
<feature type="domain" description="AAA+ ATPase" evidence="6">
    <location>
        <begin position="46"/>
        <end position="162"/>
    </location>
</feature>
<dbReference type="GO" id="GO:0003677">
    <property type="term" value="F:DNA binding"/>
    <property type="evidence" value="ECO:0007669"/>
    <property type="project" value="InterPro"/>
</dbReference>